<evidence type="ECO:0000256" key="7">
    <source>
        <dbReference type="ARBA" id="ARBA00023065"/>
    </source>
</evidence>
<evidence type="ECO:0000256" key="4">
    <source>
        <dbReference type="ARBA" id="ARBA00022741"/>
    </source>
</evidence>
<keyword evidence="4" id="KW-0547">Nucleotide-binding</keyword>
<evidence type="ECO:0000256" key="3">
    <source>
        <dbReference type="ARBA" id="ARBA00022496"/>
    </source>
</evidence>
<dbReference type="Pfam" id="PF08402">
    <property type="entry name" value="TOBE_2"/>
    <property type="match status" value="1"/>
</dbReference>
<dbReference type="SMART" id="SM00382">
    <property type="entry name" value="AAA"/>
    <property type="match status" value="1"/>
</dbReference>
<dbReference type="GO" id="GO:0015418">
    <property type="term" value="F:ABC-type quaternary ammonium compound transporting activity"/>
    <property type="evidence" value="ECO:0007669"/>
    <property type="project" value="UniProtKB-EC"/>
</dbReference>
<evidence type="ECO:0000256" key="9">
    <source>
        <dbReference type="ARBA" id="ARBA00066388"/>
    </source>
</evidence>
<dbReference type="InterPro" id="IPR015853">
    <property type="entry name" value="ABC_transpr_FbpC"/>
</dbReference>
<evidence type="ECO:0000256" key="6">
    <source>
        <dbReference type="ARBA" id="ARBA00023004"/>
    </source>
</evidence>
<dbReference type="InterPro" id="IPR050093">
    <property type="entry name" value="ABC_SmlMolc_Importer"/>
</dbReference>
<dbReference type="Gene3D" id="3.40.50.300">
    <property type="entry name" value="P-loop containing nucleotide triphosphate hydrolases"/>
    <property type="match status" value="1"/>
</dbReference>
<dbReference type="InterPro" id="IPR027417">
    <property type="entry name" value="P-loop_NTPase"/>
</dbReference>
<dbReference type="Pfam" id="PF00005">
    <property type="entry name" value="ABC_tran"/>
    <property type="match status" value="1"/>
</dbReference>
<dbReference type="FunFam" id="3.40.50.300:FF:000425">
    <property type="entry name" value="Probable ABC transporter, ATP-binding subunit"/>
    <property type="match status" value="1"/>
</dbReference>
<dbReference type="InterPro" id="IPR003593">
    <property type="entry name" value="AAA+_ATPase"/>
</dbReference>
<gene>
    <name evidence="11" type="ORF">Sipo8835_37860</name>
</gene>
<reference evidence="11 12" key="1">
    <citation type="submission" date="2019-03" db="EMBL/GenBank/DDBJ databases">
        <title>Comparative genomic analyses of the sweetpotato soil rot pathogen, Streptomyces ipomoeae.</title>
        <authorList>
            <person name="Ruschel Soares N."/>
            <person name="Badger J.H."/>
            <person name="Huguet-Tapia J.C."/>
            <person name="Clark C.A."/>
            <person name="Pettis G.S."/>
        </authorList>
    </citation>
    <scope>NUCLEOTIDE SEQUENCE [LARGE SCALE GENOMIC DNA]</scope>
    <source>
        <strain evidence="11 12">88-35</strain>
    </source>
</reference>
<dbReference type="GO" id="GO:0043190">
    <property type="term" value="C:ATP-binding cassette (ABC) transporter complex"/>
    <property type="evidence" value="ECO:0007669"/>
    <property type="project" value="InterPro"/>
</dbReference>
<dbReference type="AlphaFoldDB" id="A0A540P5J8"/>
<evidence type="ECO:0000313" key="12">
    <source>
        <dbReference type="Proteomes" id="UP000318720"/>
    </source>
</evidence>
<dbReference type="Gene3D" id="2.40.50.100">
    <property type="match status" value="1"/>
</dbReference>
<keyword evidence="3" id="KW-0410">Iron transport</keyword>
<dbReference type="InterPro" id="IPR013611">
    <property type="entry name" value="Transp-assoc_OB_typ2"/>
</dbReference>
<dbReference type="InterPro" id="IPR008995">
    <property type="entry name" value="Mo/tungstate-bd_C_term_dom"/>
</dbReference>
<keyword evidence="7" id="KW-0406">Ion transport</keyword>
<evidence type="ECO:0000256" key="5">
    <source>
        <dbReference type="ARBA" id="ARBA00022840"/>
    </source>
</evidence>
<dbReference type="RefSeq" id="WP_009326257.1">
    <property type="nucleotide sequence ID" value="NZ_CP182305.1"/>
</dbReference>
<dbReference type="GO" id="GO:0005524">
    <property type="term" value="F:ATP binding"/>
    <property type="evidence" value="ECO:0007669"/>
    <property type="project" value="UniProtKB-KW"/>
</dbReference>
<dbReference type="SUPFAM" id="SSF52540">
    <property type="entry name" value="P-loop containing nucleoside triphosphate hydrolases"/>
    <property type="match status" value="1"/>
</dbReference>
<evidence type="ECO:0000259" key="10">
    <source>
        <dbReference type="PROSITE" id="PS50893"/>
    </source>
</evidence>
<accession>A0A540P5J8</accession>
<organism evidence="11 12">
    <name type="scientific">Streptomyces ipomoeae</name>
    <dbReference type="NCBI Taxonomy" id="103232"/>
    <lineage>
        <taxon>Bacteria</taxon>
        <taxon>Bacillati</taxon>
        <taxon>Actinomycetota</taxon>
        <taxon>Actinomycetes</taxon>
        <taxon>Kitasatosporales</taxon>
        <taxon>Streptomycetaceae</taxon>
        <taxon>Streptomyces</taxon>
    </lineage>
</organism>
<dbReference type="GO" id="GO:0015408">
    <property type="term" value="F:ABC-type ferric iron transporter activity"/>
    <property type="evidence" value="ECO:0007669"/>
    <property type="project" value="InterPro"/>
</dbReference>
<dbReference type="PROSITE" id="PS50893">
    <property type="entry name" value="ABC_TRANSPORTER_2"/>
    <property type="match status" value="1"/>
</dbReference>
<keyword evidence="1" id="KW-0813">Transport</keyword>
<keyword evidence="2" id="KW-1003">Cell membrane</keyword>
<proteinExistence type="predicted"/>
<dbReference type="InterPro" id="IPR003439">
    <property type="entry name" value="ABC_transporter-like_ATP-bd"/>
</dbReference>
<dbReference type="EMBL" id="SPAZ01000294">
    <property type="protein sequence ID" value="TQE21168.1"/>
    <property type="molecule type" value="Genomic_DNA"/>
</dbReference>
<comment type="caution">
    <text evidence="11">The sequence shown here is derived from an EMBL/GenBank/DDBJ whole genome shotgun (WGS) entry which is preliminary data.</text>
</comment>
<dbReference type="CDD" id="cd03259">
    <property type="entry name" value="ABC_Carb_Solutes_like"/>
    <property type="match status" value="1"/>
</dbReference>
<dbReference type="PROSITE" id="PS00211">
    <property type="entry name" value="ABC_TRANSPORTER_1"/>
    <property type="match status" value="1"/>
</dbReference>
<evidence type="ECO:0000256" key="2">
    <source>
        <dbReference type="ARBA" id="ARBA00022475"/>
    </source>
</evidence>
<dbReference type="GeneID" id="301697064"/>
<feature type="domain" description="ABC transporter" evidence="10">
    <location>
        <begin position="4"/>
        <end position="240"/>
    </location>
</feature>
<dbReference type="SUPFAM" id="SSF50331">
    <property type="entry name" value="MOP-like"/>
    <property type="match status" value="1"/>
</dbReference>
<dbReference type="InterPro" id="IPR017871">
    <property type="entry name" value="ABC_transporter-like_CS"/>
</dbReference>
<sequence length="374" mass="40283">MPEVIVKNLAKTFGDNSVLRDVTFTIKDGEFFTLLGASGCGKSTTLNCIAGLEQPTEGSISVGGKPFVDAGAGVFLPPEERNLGMVFQSYALWPHMTIAKNLALPLNIRKVPKDKQKTLIHDALDKVGLAALSGRYPHQLSGGQQQRVALARALVYSPTVLLLDEPLSNLDAKLREQARAWLKRLQEELGITTVYVTHDQEEALALSDRIAVMEGGNMIQIGTPHEIYERPAAPAVAAFVGRCNFLTGKVVGQDGNRHSVRLDASGDVVRVDSERPVVVDDSVTVAVRPERLEVAAVGSATGVNKLSTQVITSSYVGSRYEYDVRLGDQVVQVLSGNGGLAGEVALVFDPSQALLYADKVELPEEQRDLLTVAK</sequence>
<name>A0A540P5J8_9ACTN</name>
<evidence type="ECO:0000313" key="11">
    <source>
        <dbReference type="EMBL" id="TQE21168.1"/>
    </source>
</evidence>
<keyword evidence="5 11" id="KW-0067">ATP-binding</keyword>
<dbReference type="Proteomes" id="UP000318720">
    <property type="component" value="Unassembled WGS sequence"/>
</dbReference>
<protein>
    <recommendedName>
        <fullName evidence="9">ABC-type quaternary amine transporter</fullName>
        <ecNumber evidence="9">7.6.2.9</ecNumber>
    </recommendedName>
</protein>
<evidence type="ECO:0000256" key="8">
    <source>
        <dbReference type="ARBA" id="ARBA00023136"/>
    </source>
</evidence>
<keyword evidence="6" id="KW-0408">Iron</keyword>
<dbReference type="PANTHER" id="PTHR42781">
    <property type="entry name" value="SPERMIDINE/PUTRESCINE IMPORT ATP-BINDING PROTEIN POTA"/>
    <property type="match status" value="1"/>
</dbReference>
<dbReference type="EC" id="7.6.2.9" evidence="9"/>
<keyword evidence="8" id="KW-0472">Membrane</keyword>
<dbReference type="GO" id="GO:0016887">
    <property type="term" value="F:ATP hydrolysis activity"/>
    <property type="evidence" value="ECO:0007669"/>
    <property type="project" value="InterPro"/>
</dbReference>
<evidence type="ECO:0000256" key="1">
    <source>
        <dbReference type="ARBA" id="ARBA00022448"/>
    </source>
</evidence>
<dbReference type="PANTHER" id="PTHR42781:SF4">
    <property type="entry name" value="SPERMIDINE_PUTRESCINE IMPORT ATP-BINDING PROTEIN POTA"/>
    <property type="match status" value="1"/>
</dbReference>